<proteinExistence type="predicted"/>
<organism evidence="1 2">
    <name type="scientific">Aegilops tauschii subsp. strangulata</name>
    <name type="common">Goatgrass</name>
    <dbReference type="NCBI Taxonomy" id="200361"/>
    <lineage>
        <taxon>Eukaryota</taxon>
        <taxon>Viridiplantae</taxon>
        <taxon>Streptophyta</taxon>
        <taxon>Embryophyta</taxon>
        <taxon>Tracheophyta</taxon>
        <taxon>Spermatophyta</taxon>
        <taxon>Magnoliopsida</taxon>
        <taxon>Liliopsida</taxon>
        <taxon>Poales</taxon>
        <taxon>Poaceae</taxon>
        <taxon>BOP clade</taxon>
        <taxon>Pooideae</taxon>
        <taxon>Triticodae</taxon>
        <taxon>Triticeae</taxon>
        <taxon>Triticinae</taxon>
        <taxon>Aegilops</taxon>
    </lineage>
</organism>
<reference evidence="1" key="4">
    <citation type="submission" date="2019-03" db="UniProtKB">
        <authorList>
            <consortium name="EnsemblPlants"/>
        </authorList>
    </citation>
    <scope>IDENTIFICATION</scope>
</reference>
<dbReference type="PANTHER" id="PTHR33085">
    <property type="entry name" value="OS12G0113100 PROTEIN-RELATED"/>
    <property type="match status" value="1"/>
</dbReference>
<dbReference type="EnsemblPlants" id="AET6Gv20827600.2">
    <property type="protein sequence ID" value="AET6Gv20827600.2"/>
    <property type="gene ID" value="AET6Gv20827600"/>
</dbReference>
<sequence>ETRMKRQFVNLVTRNWTEGFYSVRRIDPYRNFFYGSAEAAAVEVAKKKESFPATQMQELPTPSINFESFPAMQIQELPTPSINIAAIDVPGSTLDMFGLFTPRATSEGRMVYVNTMGDAGLYDADNRIHTCLGRLNKPKGHRPMCLSVAHPDADEEDRMYVLDSNPRKGAQQCFEVLQRTPRKWRNNLLPQWHWRLLSPPPFVHQPGYQPSFITSFTTMVDGDGVSTIYISGDGGIGTYSFETPRDQYSEPRGWSHVGEWMLPFRGRAQYVPEFNLWFGFSALNPNHLCATDLSAMYNGQQPTAPKVWEDLNLPEGEAWLPKQLELLPLGGGKFLIAKTFAAGLLGGYFSLLTGIEMIPSDGGDRQALQMVKHKCARLVFMDEVLEWVL</sequence>
<evidence type="ECO:0000313" key="2">
    <source>
        <dbReference type="Proteomes" id="UP000015105"/>
    </source>
</evidence>
<reference evidence="1" key="3">
    <citation type="journal article" date="2017" name="Nature">
        <title>Genome sequence of the progenitor of the wheat D genome Aegilops tauschii.</title>
        <authorList>
            <person name="Luo M.C."/>
            <person name="Gu Y.Q."/>
            <person name="Puiu D."/>
            <person name="Wang H."/>
            <person name="Twardziok S.O."/>
            <person name="Deal K.R."/>
            <person name="Huo N."/>
            <person name="Zhu T."/>
            <person name="Wang L."/>
            <person name="Wang Y."/>
            <person name="McGuire P.E."/>
            <person name="Liu S."/>
            <person name="Long H."/>
            <person name="Ramasamy R.K."/>
            <person name="Rodriguez J.C."/>
            <person name="Van S.L."/>
            <person name="Yuan L."/>
            <person name="Wang Z."/>
            <person name="Xia Z."/>
            <person name="Xiao L."/>
            <person name="Anderson O.D."/>
            <person name="Ouyang S."/>
            <person name="Liang Y."/>
            <person name="Zimin A.V."/>
            <person name="Pertea G."/>
            <person name="Qi P."/>
            <person name="Bennetzen J.L."/>
            <person name="Dai X."/>
            <person name="Dawson M.W."/>
            <person name="Muller H.G."/>
            <person name="Kugler K."/>
            <person name="Rivarola-Duarte L."/>
            <person name="Spannagl M."/>
            <person name="Mayer K.F.X."/>
            <person name="Lu F.H."/>
            <person name="Bevan M.W."/>
            <person name="Leroy P."/>
            <person name="Li P."/>
            <person name="You F.M."/>
            <person name="Sun Q."/>
            <person name="Liu Z."/>
            <person name="Lyons E."/>
            <person name="Wicker T."/>
            <person name="Salzberg S.L."/>
            <person name="Devos K.M."/>
            <person name="Dvorak J."/>
        </authorList>
    </citation>
    <scope>NUCLEOTIDE SEQUENCE [LARGE SCALE GENOMIC DNA]</scope>
    <source>
        <strain evidence="1">cv. AL8/78</strain>
    </source>
</reference>
<dbReference type="InterPro" id="IPR012871">
    <property type="entry name" value="DUF1668_ORYSA"/>
</dbReference>
<reference evidence="2" key="1">
    <citation type="journal article" date="2014" name="Science">
        <title>Ancient hybridizations among the ancestral genomes of bread wheat.</title>
        <authorList>
            <consortium name="International Wheat Genome Sequencing Consortium,"/>
            <person name="Marcussen T."/>
            <person name="Sandve S.R."/>
            <person name="Heier L."/>
            <person name="Spannagl M."/>
            <person name="Pfeifer M."/>
            <person name="Jakobsen K.S."/>
            <person name="Wulff B.B."/>
            <person name="Steuernagel B."/>
            <person name="Mayer K.F."/>
            <person name="Olsen O.A."/>
        </authorList>
    </citation>
    <scope>NUCLEOTIDE SEQUENCE [LARGE SCALE GENOMIC DNA]</scope>
    <source>
        <strain evidence="2">cv. AL8/78</strain>
    </source>
</reference>
<accession>A0A453PQP3</accession>
<dbReference type="AlphaFoldDB" id="A0A453PQP3"/>
<keyword evidence="2" id="KW-1185">Reference proteome</keyword>
<name>A0A453PQP3_AEGTS</name>
<dbReference type="Proteomes" id="UP000015105">
    <property type="component" value="Chromosome 6D"/>
</dbReference>
<dbReference type="Pfam" id="PF07893">
    <property type="entry name" value="DUF1668"/>
    <property type="match status" value="1"/>
</dbReference>
<dbReference type="Gramene" id="AET6Gv20827600.2">
    <property type="protein sequence ID" value="AET6Gv20827600.2"/>
    <property type="gene ID" value="AET6Gv20827600"/>
</dbReference>
<protein>
    <recommendedName>
        <fullName evidence="3">DUF1618 domain-containing protein</fullName>
    </recommendedName>
</protein>
<dbReference type="PANTHER" id="PTHR33085:SF119">
    <property type="entry name" value="DUF1618 DOMAIN-CONTAINING PROTEIN"/>
    <property type="match status" value="1"/>
</dbReference>
<reference evidence="2" key="2">
    <citation type="journal article" date="2017" name="Nat. Plants">
        <title>The Aegilops tauschii genome reveals multiple impacts of transposons.</title>
        <authorList>
            <person name="Zhao G."/>
            <person name="Zou C."/>
            <person name="Li K."/>
            <person name="Wang K."/>
            <person name="Li T."/>
            <person name="Gao L."/>
            <person name="Zhang X."/>
            <person name="Wang H."/>
            <person name="Yang Z."/>
            <person name="Liu X."/>
            <person name="Jiang W."/>
            <person name="Mao L."/>
            <person name="Kong X."/>
            <person name="Jiao Y."/>
            <person name="Jia J."/>
        </authorList>
    </citation>
    <scope>NUCLEOTIDE SEQUENCE [LARGE SCALE GENOMIC DNA]</scope>
    <source>
        <strain evidence="2">cv. AL8/78</strain>
    </source>
</reference>
<evidence type="ECO:0008006" key="3">
    <source>
        <dbReference type="Google" id="ProtNLM"/>
    </source>
</evidence>
<evidence type="ECO:0000313" key="1">
    <source>
        <dbReference type="EnsemblPlants" id="AET6Gv20827600.2"/>
    </source>
</evidence>
<reference evidence="1" key="5">
    <citation type="journal article" date="2021" name="G3 (Bethesda)">
        <title>Aegilops tauschii genome assembly Aet v5.0 features greater sequence contiguity and improved annotation.</title>
        <authorList>
            <person name="Wang L."/>
            <person name="Zhu T."/>
            <person name="Rodriguez J.C."/>
            <person name="Deal K.R."/>
            <person name="Dubcovsky J."/>
            <person name="McGuire P.E."/>
            <person name="Lux T."/>
            <person name="Spannagl M."/>
            <person name="Mayer K.F.X."/>
            <person name="Baldrich P."/>
            <person name="Meyers B.C."/>
            <person name="Huo N."/>
            <person name="Gu Y.Q."/>
            <person name="Zhou H."/>
            <person name="Devos K.M."/>
            <person name="Bennetzen J.L."/>
            <person name="Unver T."/>
            <person name="Budak H."/>
            <person name="Gulick P.J."/>
            <person name="Galiba G."/>
            <person name="Kalapos B."/>
            <person name="Nelson D.R."/>
            <person name="Li P."/>
            <person name="You F.M."/>
            <person name="Luo M.C."/>
            <person name="Dvorak J."/>
        </authorList>
    </citation>
    <scope>NUCLEOTIDE SEQUENCE [LARGE SCALE GENOMIC DNA]</scope>
    <source>
        <strain evidence="1">cv. AL8/78</strain>
    </source>
</reference>